<dbReference type="GO" id="GO:0000329">
    <property type="term" value="C:fungal-type vacuole membrane"/>
    <property type="evidence" value="ECO:0007669"/>
    <property type="project" value="TreeGrafter"/>
</dbReference>
<evidence type="ECO:0008006" key="3">
    <source>
        <dbReference type="Google" id="ProtNLM"/>
    </source>
</evidence>
<protein>
    <recommendedName>
        <fullName evidence="3">Vacuolar protein sorting-associated protein 62</fullName>
    </recommendedName>
</protein>
<dbReference type="EMBL" id="JADGJQ010000018">
    <property type="protein sequence ID" value="KAJ3180024.1"/>
    <property type="molecule type" value="Genomic_DNA"/>
</dbReference>
<comment type="caution">
    <text evidence="1">The sequence shown here is derived from an EMBL/GenBank/DDBJ whole genome shotgun (WGS) entry which is preliminary data.</text>
</comment>
<reference evidence="1" key="1">
    <citation type="submission" date="2020-05" db="EMBL/GenBank/DDBJ databases">
        <title>Phylogenomic resolution of chytrid fungi.</title>
        <authorList>
            <person name="Stajich J.E."/>
            <person name="Amses K."/>
            <person name="Simmons R."/>
            <person name="Seto K."/>
            <person name="Myers J."/>
            <person name="Bonds A."/>
            <person name="Quandt C.A."/>
            <person name="Barry K."/>
            <person name="Liu P."/>
            <person name="Grigoriev I."/>
            <person name="Longcore J.E."/>
            <person name="James T.Y."/>
        </authorList>
    </citation>
    <scope>NUCLEOTIDE SEQUENCE</scope>
    <source>
        <strain evidence="1">JEL0379</strain>
    </source>
</reference>
<dbReference type="PANTHER" id="PTHR48220:SF1">
    <property type="entry name" value="VACUOLAR PROTEIN SORTING-ASSOCIATED PROTEIN 62-RELATED"/>
    <property type="match status" value="1"/>
</dbReference>
<dbReference type="PANTHER" id="PTHR48220">
    <property type="match status" value="1"/>
</dbReference>
<dbReference type="Proteomes" id="UP001212152">
    <property type="component" value="Unassembled WGS sequence"/>
</dbReference>
<sequence length="339" mass="36481">MALAGFASAAPLKQADRAGAASCPALPQFATKYAPLLYLQAGESYFLTDPIASLPHVVPKDDSGAVLPGPTPLTGTNLGAYSRPSNVWLTSLDDPEMNPAWQHGNAPVNGKADSPITIVVTPPKANGVIDVFYMFFYAFNHGPKVLGRVYGNHVGDWEYVNIRFSSAGQPLAMYFSEHDGGTPLQWSAVQKTGDRPNVFVAVGSHANYPNNGNNGKHPYALPFGLLSDTTSSLAQGAKLIDPTANYRGYCYDGSAFTASDDTPLKDVGWLDFTGMWGDARYPDSDPRQYEFAGQYHYVGGPTGPVRKNLMRTDICEQKTGADCIPATQNLVQVKNVSHL</sequence>
<dbReference type="AlphaFoldDB" id="A0AAD5TLY3"/>
<proteinExistence type="predicted"/>
<dbReference type="InterPro" id="IPR053102">
    <property type="entry name" value="VPS_Associated"/>
</dbReference>
<dbReference type="GO" id="GO:0006623">
    <property type="term" value="P:protein targeting to vacuole"/>
    <property type="evidence" value="ECO:0007669"/>
    <property type="project" value="TreeGrafter"/>
</dbReference>
<evidence type="ECO:0000313" key="2">
    <source>
        <dbReference type="Proteomes" id="UP001212152"/>
    </source>
</evidence>
<dbReference type="Pfam" id="PF06101">
    <property type="entry name" value="Vps62"/>
    <property type="match status" value="1"/>
</dbReference>
<gene>
    <name evidence="1" type="ORF">HDU87_002247</name>
</gene>
<dbReference type="InterPro" id="IPR009291">
    <property type="entry name" value="Vps62"/>
</dbReference>
<name>A0AAD5TLY3_9FUNG</name>
<accession>A0AAD5TLY3</accession>
<organism evidence="1 2">
    <name type="scientific">Geranomyces variabilis</name>
    <dbReference type="NCBI Taxonomy" id="109894"/>
    <lineage>
        <taxon>Eukaryota</taxon>
        <taxon>Fungi</taxon>
        <taxon>Fungi incertae sedis</taxon>
        <taxon>Chytridiomycota</taxon>
        <taxon>Chytridiomycota incertae sedis</taxon>
        <taxon>Chytridiomycetes</taxon>
        <taxon>Spizellomycetales</taxon>
        <taxon>Powellomycetaceae</taxon>
        <taxon>Geranomyces</taxon>
    </lineage>
</organism>
<keyword evidence="2" id="KW-1185">Reference proteome</keyword>
<evidence type="ECO:0000313" key="1">
    <source>
        <dbReference type="EMBL" id="KAJ3180024.1"/>
    </source>
</evidence>